<gene>
    <name evidence="2" type="ORF">EV192_11355</name>
</gene>
<sequence>MEARVSVSGGADELTSLRQWLTAEDEFRGRVRVQRAPIEPDQMGVVADALQVALSDKGALTVLAGSVAVWLRQRRSKLKVKIVNPDGSTQEITASGPAADAIAPKIGPDNVVAPKPGAEPPQLDPGPPSAS</sequence>
<organism evidence="2 3">
    <name type="scientific">Actinocrispum wychmicini</name>
    <dbReference type="NCBI Taxonomy" id="1213861"/>
    <lineage>
        <taxon>Bacteria</taxon>
        <taxon>Bacillati</taxon>
        <taxon>Actinomycetota</taxon>
        <taxon>Actinomycetes</taxon>
        <taxon>Pseudonocardiales</taxon>
        <taxon>Pseudonocardiaceae</taxon>
        <taxon>Actinocrispum</taxon>
    </lineage>
</organism>
<evidence type="ECO:0000313" key="2">
    <source>
        <dbReference type="EMBL" id="TCO50678.1"/>
    </source>
</evidence>
<dbReference type="Pfam" id="PF19953">
    <property type="entry name" value="EACC1"/>
    <property type="match status" value="1"/>
</dbReference>
<feature type="region of interest" description="Disordered" evidence="1">
    <location>
        <begin position="87"/>
        <end position="131"/>
    </location>
</feature>
<accession>A0A4R2J1R0</accession>
<protein>
    <submittedName>
        <fullName evidence="2">Uncharacterized protein</fullName>
    </submittedName>
</protein>
<dbReference type="AlphaFoldDB" id="A0A4R2J1R0"/>
<feature type="compositionally biased region" description="Pro residues" evidence="1">
    <location>
        <begin position="117"/>
        <end position="131"/>
    </location>
</feature>
<dbReference type="InterPro" id="IPR045428">
    <property type="entry name" value="EACC1"/>
</dbReference>
<evidence type="ECO:0000256" key="1">
    <source>
        <dbReference type="SAM" id="MobiDB-lite"/>
    </source>
</evidence>
<dbReference type="OrthoDB" id="3400184at2"/>
<evidence type="ECO:0000313" key="3">
    <source>
        <dbReference type="Proteomes" id="UP000295680"/>
    </source>
</evidence>
<keyword evidence="3" id="KW-1185">Reference proteome</keyword>
<reference evidence="2 3" key="1">
    <citation type="submission" date="2019-03" db="EMBL/GenBank/DDBJ databases">
        <title>Genomic Encyclopedia of Type Strains, Phase IV (KMG-IV): sequencing the most valuable type-strain genomes for metagenomic binning, comparative biology and taxonomic classification.</title>
        <authorList>
            <person name="Goeker M."/>
        </authorList>
    </citation>
    <scope>NUCLEOTIDE SEQUENCE [LARGE SCALE GENOMIC DNA]</scope>
    <source>
        <strain evidence="2 3">DSM 45934</strain>
    </source>
</reference>
<comment type="caution">
    <text evidence="2">The sequence shown here is derived from an EMBL/GenBank/DDBJ whole genome shotgun (WGS) entry which is preliminary data.</text>
</comment>
<dbReference type="EMBL" id="SLWS01000013">
    <property type="protein sequence ID" value="TCO50678.1"/>
    <property type="molecule type" value="Genomic_DNA"/>
</dbReference>
<proteinExistence type="predicted"/>
<dbReference type="RefSeq" id="WP_132124644.1">
    <property type="nucleotide sequence ID" value="NZ_SLWS01000013.1"/>
</dbReference>
<name>A0A4R2J1R0_9PSEU</name>
<dbReference type="Proteomes" id="UP000295680">
    <property type="component" value="Unassembled WGS sequence"/>
</dbReference>